<dbReference type="GO" id="GO:0006281">
    <property type="term" value="P:DNA repair"/>
    <property type="evidence" value="ECO:0007669"/>
    <property type="project" value="TreeGrafter"/>
</dbReference>
<evidence type="ECO:0000256" key="1">
    <source>
        <dbReference type="ARBA" id="ARBA00007234"/>
    </source>
</evidence>
<dbReference type="InterPro" id="IPR050517">
    <property type="entry name" value="DDR_Repair_Kinase"/>
</dbReference>
<evidence type="ECO:0000256" key="2">
    <source>
        <dbReference type="SAM" id="MobiDB-lite"/>
    </source>
</evidence>
<feature type="domain" description="FAT" evidence="4">
    <location>
        <begin position="2561"/>
        <end position="3103"/>
    </location>
</feature>
<evidence type="ECO:0000313" key="5">
    <source>
        <dbReference type="EMBL" id="KAI1728437.1"/>
    </source>
</evidence>
<dbReference type="PANTHER" id="PTHR11139:SF1">
    <property type="entry name" value="TRANSFORMATION_TRANSCRIPTION DOMAIN-ASSOCIATED PROTEIN"/>
    <property type="match status" value="1"/>
</dbReference>
<dbReference type="PROSITE" id="PS51189">
    <property type="entry name" value="FAT"/>
    <property type="match status" value="1"/>
</dbReference>
<accession>A0AAD4RD28</accession>
<comment type="caution">
    <text evidence="5">The sequence shown here is derived from an EMBL/GenBank/DDBJ whole genome shotgun (WGS) entry which is preliminary data.</text>
</comment>
<evidence type="ECO:0000313" key="6">
    <source>
        <dbReference type="Proteomes" id="UP001201812"/>
    </source>
</evidence>
<evidence type="ECO:0000259" key="4">
    <source>
        <dbReference type="PROSITE" id="PS51189"/>
    </source>
</evidence>
<sequence>MLPASHNTAPIPHQANVIHLESLIKSLSDTTQRDDIKNSTLKEISENFDELTSISTNASLLDSLIRAFLKLLNETTPQFISENNTLQLRKLTLELLLKVSTNECIKPYCKQLQSILLRTMAAENEDQALTILKILSDILKTFRPPFTSDLTTFFKTWKQAYMDMFRFASEGKMFENQRLVTHRPMDEGVIEYSLIPRATQSVRVLAEMSVFMLFLIQTHRQPLFGEITELIPLFVQYINIAIPKHLRQNPAYNKDLVDEFHSSQVRALTFIAYIMRHSQLADVLNENAEQISNGIALLLDNLHTDVINQRRDLLLATKIFFQCEMRAKFTTLIYKVTTDSLLIGSSFTSQDQLRNHANTLLADMIHHARMNLPYNVMIHIFFIATRNLHDPQLMPYVQTMYGKVLMNFIEPLLNHGGQEDDDLCKNLLLCAIDAFIRKAKLISEYHIPLIQDKVKSGTTTQKGSSYEKPMSEIHCEQEAVKKGISGAEAGMPFWQDTMPPLSLNDCKSMIRFIIQPIKTMVVAMKEAPWSNKSATLYSPHDEAMLFSDLFVYGLKCLDIFMISGSGLSSSSYHKTSNSSSIRSKEEKEAIEAFTTIFTNIDSTIFEFIINEHIEFFMNRITQNLVLQSVCVAFFGHPQTAAKTGNVLVKYLLKKLPEMGYNNEKASLYLKMFKVVFNAVSVSQVTADCENMLKPYLHDIVEESMQLALRCRESNNFFLLLRALFRSIGSGAHDLLYQQFLPLLPSILQQLNHLQNSSHRQPIHELFVELCLTVPVRLSSLLPYLPLLMDPLVSALYGSPTLVQQGLRTLELCVDNLQPEYFYDHMAPVRSSLMQGLWRTVASNDVQSALSAFRILGKFGGSSRKVLLDAQSMDYESGISCCPQPTFSFCYEHSSKSGEVNDNIKQEIAFGDEESVSGDKNMDIAMEVQQDHSLECNVPLMELVESATNVLRSPTGNDGLSTNNISGCPLPKLQALEIVKMVLLSSLSSDILHRIKPETLKSVLSKALENSKAQFSQNDVDMQPNPFIAQNKSARKLFSTALTGLFFAVINSELRSQSLPFFKDIIRWLSTQATLESTKENFNPVSESYDKCMDATILVDAITTALADPIKDFCHTATAVLKFIIDTVSNLYGDANMICKLPFFSYLLHQISLLCYRREWYTRLGGCTALHFIIENYPPTFVKQNALVFMDAFLEVISGLADEVSSGALDFASKSIELLLPICFSQAPNEEIMEKFLCRLIEHLDDPETLLREESVRILNSISSLANSTITTLLKRKQGLISSMLANKMGSFAKLSVDSQIGVLSFYCFMAEQKELNMDISSTLNETLMKNLMSSCSTDDNIRNALISKLKSSALLTGQNCISKKICSLRCSAIKSMACRCLQILQFSTTSKEGHDADNMLGDELVNQMVSVLVKNILNETDNEVRDSAVDGIRKITCMSPYYANLLGRHMSELISDFRQQKHQLTDADFVRNLVFLNETAEPKCSLEDTQFLNEQMVKILGTEPGNLSLNTIKSVGTYMHFLCQLRFKDVELVTLYLKFFAVLPCNVQNEVKDTWMQPLLEFISINVENGFADSLLSPGHLRNSAITRLVLSFLKQQDGGSLRKAFMDRADTIAALISGKTQSGDHIDNNLELEILNIIYVLLEKDSSLFQRKPNLYREVRNLWKSASFRYRYSVRKSINENGQSELMDRFKFDVPSVYTKIMMLQLRFLFSLPDAEMYFEESIDLAYDLMYAFCHTFVSDFTFLRIFIDEEITPSVPLKWRRDAFKKVVKMLKTNPQNGSNEQLVRFMQYIVAPCFHYAFEKFDADAVVGGSADPEHEDPENVVSLLCTDMIKDQDRDTMSDSMTIVMYQFCVLFVQKCPAHIHDMSRKQQGSRLRLFMLFGWPCLQAHFNRDTTEKYAGHLLIANIIDKFAINRKIVLQVLNSLLMAHHQDHKEVVRKALDILVPAVPRRMDDGYDQLFTMVKKLITEESRNTTQVTIHCMTIIIRHYKVFYFVRHQLASVVISALQRLLSIQFGVESRKIAIEICEVMIKWAQECQKSLDQPGPAQTYSSISTSDTQEATGEPTTSSEAVQLSTVPATKAPTAASGETSQGEQLDKSVIDNVILLLLRIATSSTELNPGSSTSSTNLEVISKRSVVLLRMALKPNIFGNIATLKPQWFEKQLSLSTMDQYTGEQPSSHQLSQAQVSLDVLSNIIGYMPQTTIDLFRPLQRSLIGCLNYSNSQIVRSAYNVVSKLIERTSSSPNGLSDFDMLSQYVAKHIHDAFASYYSSMGNPSQPTLMTISLNFLYCVLSVFENPHTAEEALKLNTSFFWGLCCTDKAIRSRYFAVLEKNFPRDFYGRLLHIMSKENWQSMGTYFWITHVIHLMLLSRRRPISIEQSSTPDDTQGCIRDIHLKDCATLANTIEQLIRNLKPESDESPTIAALSTAMETNTIDNKVGETDKTEGNVSRKEDANIESFVACQRRLLSIAQEYKLEDVISNIVTFVHYDWKAARNIFIEMFRSFWRQFSETERERISAISQPFLASAIMLPQKDAPQSVVSCFLEAFVSCEPPIHFRASILKYIASSHNCWHLILRILEGQASNIRSMLNDPSLINPNEQPTEKLEILDQLAQLYTELNENDQFSMVWKRRAYFDKTVKCLSLLHQGEYSQARDMFEKLMNGLNDRLNRASPLESLNSISPALHTEVQLWEKSWVETCKELNDWSTLQKFSNTDKVADCNLLMDSAWHLHDWHLLNECIVQVDACGDPKTYVKSSLYKVMNSIINSTAESNKLVVEESLTKINKYLIAEWRKLPPIVGTSHLGLLRDAHLVHEVGEASNILQSSLNNEGGNMNNSIKHVMKSWRSRPLTPVDAISSWLDIFNWRYQHYQSLLKMHECNEHGNQMAQHTTFLLHSLAQSQLNLALSLRRSNQIEMALNALNTLHTLPSIHPMDAQLKVYEHVKCLLKLASNPNGTIKQNGHDSLYEALHVIENTQLQFLKRDQIARLMITKSIVLSKFDKREEAGRAFTAAAMLEDSVAGTNGTSVWKHWVITSCGASLIEPLEDVIRTNGSAIPPANWLFWINEMVADIRQRPGKAMVEILCSVAETYPQQVFPILRVNLDVSKILERSGKGFSSNSDPVSLEDCMEGFEKSQHSDVRSKSDGVLSACDMTASSWSEKLLCIVDVLYAEQPSSIITLNNILQEFDNFPISPAEARLHELKSILQECHYESFTNITELSTFPLPPHLHKKILKLIGSIEEIPDYMISQFKMELTPTSGSPVLLHQVASTLRLWTSLLMEYMKKNQRQCVPLRSASHYLSNFKSKTAQIDVFSGPICPRIAQYSAQISQFMPLYHTFVRHDSICRVIMIRSLNGKVYPYFFEKMEYNVTENYVPQLFSMLNTEFSKDRGTCQRLIQFTVPQVLHTNNFRMTECCSSMVIGGSFAHSPHSHALDGCNAGLNLFHMIDVFDELVTHESSEVKSSLEVVDYFYKRLLEQRYCHKTILDIFNEISVQSSNETVRNSGGKYVPKNLFSKWIASKYLDPSNLWIARKKLSVDFAVLGLAEYTLYLSSMNLDSLAVDLSTSQIYFADYHFDLSKKTRMLPGRVPLIELDANRPVAFRMSANIAHFLDLSIDGHFSGAVVAVARCLGNRTIDHLLRPILWDVFWAAAGNDANVATLINPTKEALDTISNRIKSISHFDGQSNTNSLLISSQHSDNLCRMDPTWHPWF</sequence>
<dbReference type="PANTHER" id="PTHR11139">
    <property type="entry name" value="ATAXIA TELANGIECTASIA MUTATED ATM -RELATED"/>
    <property type="match status" value="1"/>
</dbReference>
<dbReference type="GO" id="GO:0035267">
    <property type="term" value="C:NuA4 histone acetyltransferase complex"/>
    <property type="evidence" value="ECO:0007669"/>
    <property type="project" value="TreeGrafter"/>
</dbReference>
<dbReference type="PROSITE" id="PS50290">
    <property type="entry name" value="PI3_4_KINASE_3"/>
    <property type="match status" value="1"/>
</dbReference>
<comment type="similarity">
    <text evidence="1">Belongs to the PI3/PI4-kinase family. TRA1 subfamily.</text>
</comment>
<dbReference type="Gene3D" id="1.25.10.10">
    <property type="entry name" value="Leucine-rich Repeat Variant"/>
    <property type="match status" value="1"/>
</dbReference>
<dbReference type="Pfam" id="PF20175">
    <property type="entry name" value="Tra1_central"/>
    <property type="match status" value="1"/>
</dbReference>
<dbReference type="GO" id="GO:0005634">
    <property type="term" value="C:nucleus"/>
    <property type="evidence" value="ECO:0007669"/>
    <property type="project" value="TreeGrafter"/>
</dbReference>
<dbReference type="Proteomes" id="UP001201812">
    <property type="component" value="Unassembled WGS sequence"/>
</dbReference>
<dbReference type="InterPro" id="IPR003151">
    <property type="entry name" value="PIK-rel_kinase_FAT"/>
</dbReference>
<proteinExistence type="inferred from homology"/>
<evidence type="ECO:0000259" key="3">
    <source>
        <dbReference type="PROSITE" id="PS50290"/>
    </source>
</evidence>
<dbReference type="InterPro" id="IPR014009">
    <property type="entry name" value="PIK_FAT"/>
</dbReference>
<dbReference type="EMBL" id="JAKKPZ010000001">
    <property type="protein sequence ID" value="KAI1728437.1"/>
    <property type="molecule type" value="Genomic_DNA"/>
</dbReference>
<dbReference type="SUPFAM" id="SSF48371">
    <property type="entry name" value="ARM repeat"/>
    <property type="match status" value="2"/>
</dbReference>
<dbReference type="InterPro" id="IPR046807">
    <property type="entry name" value="Tra1_central"/>
</dbReference>
<dbReference type="GO" id="GO:0006355">
    <property type="term" value="P:regulation of DNA-templated transcription"/>
    <property type="evidence" value="ECO:0007669"/>
    <property type="project" value="TreeGrafter"/>
</dbReference>
<dbReference type="Pfam" id="PF02259">
    <property type="entry name" value="FAT"/>
    <property type="match status" value="1"/>
</dbReference>
<dbReference type="GO" id="GO:0000124">
    <property type="term" value="C:SAGA complex"/>
    <property type="evidence" value="ECO:0007669"/>
    <property type="project" value="TreeGrafter"/>
</dbReference>
<dbReference type="InterPro" id="IPR046805">
    <property type="entry name" value="Tra1_ring"/>
</dbReference>
<reference evidence="5" key="1">
    <citation type="submission" date="2022-01" db="EMBL/GenBank/DDBJ databases">
        <title>Genome Sequence Resource for Two Populations of Ditylenchus destructor, the Migratory Endoparasitic Phytonematode.</title>
        <authorList>
            <person name="Zhang H."/>
            <person name="Lin R."/>
            <person name="Xie B."/>
        </authorList>
    </citation>
    <scope>NUCLEOTIDE SEQUENCE</scope>
    <source>
        <strain evidence="5">BazhouSP</strain>
    </source>
</reference>
<organism evidence="5 6">
    <name type="scientific">Ditylenchus destructor</name>
    <dbReference type="NCBI Taxonomy" id="166010"/>
    <lineage>
        <taxon>Eukaryota</taxon>
        <taxon>Metazoa</taxon>
        <taxon>Ecdysozoa</taxon>
        <taxon>Nematoda</taxon>
        <taxon>Chromadorea</taxon>
        <taxon>Rhabditida</taxon>
        <taxon>Tylenchina</taxon>
        <taxon>Tylenchomorpha</taxon>
        <taxon>Sphaerularioidea</taxon>
        <taxon>Anguinidae</taxon>
        <taxon>Anguininae</taxon>
        <taxon>Ditylenchus</taxon>
    </lineage>
</organism>
<dbReference type="InterPro" id="IPR011009">
    <property type="entry name" value="Kinase-like_dom_sf"/>
</dbReference>
<dbReference type="InterPro" id="IPR011989">
    <property type="entry name" value="ARM-like"/>
</dbReference>
<feature type="region of interest" description="Disordered" evidence="2">
    <location>
        <begin position="2046"/>
        <end position="2095"/>
    </location>
</feature>
<dbReference type="Pfam" id="PF20206">
    <property type="entry name" value="Tra1_ring"/>
    <property type="match status" value="3"/>
</dbReference>
<dbReference type="InterPro" id="IPR000403">
    <property type="entry name" value="PI3/4_kinase_cat_dom"/>
</dbReference>
<dbReference type="SUPFAM" id="SSF56112">
    <property type="entry name" value="Protein kinase-like (PK-like)"/>
    <property type="match status" value="1"/>
</dbReference>
<protein>
    <submittedName>
        <fullName evidence="5">FAT domain-containing protein</fullName>
    </submittedName>
</protein>
<feature type="domain" description="PI3K/PI4K catalytic" evidence="3">
    <location>
        <begin position="3330"/>
        <end position="3690"/>
    </location>
</feature>
<gene>
    <name evidence="5" type="ORF">DdX_00618</name>
</gene>
<feature type="compositionally biased region" description="Polar residues" evidence="2">
    <location>
        <begin position="2046"/>
        <end position="2079"/>
    </location>
</feature>
<dbReference type="InterPro" id="IPR016024">
    <property type="entry name" value="ARM-type_fold"/>
</dbReference>
<name>A0AAD4RD28_9BILA</name>
<keyword evidence="6" id="KW-1185">Reference proteome</keyword>